<keyword evidence="5 7" id="KW-0503">Monooxygenase</keyword>
<evidence type="ECO:0000313" key="10">
    <source>
        <dbReference type="Proteomes" id="UP000070121"/>
    </source>
</evidence>
<dbReference type="GO" id="GO:0004497">
    <property type="term" value="F:monooxygenase activity"/>
    <property type="evidence" value="ECO:0007669"/>
    <property type="project" value="UniProtKB-KW"/>
</dbReference>
<keyword evidence="4 6" id="KW-0408">Iron</keyword>
<dbReference type="PANTHER" id="PTHR47582:SF1">
    <property type="entry name" value="P450, PUTATIVE (EUROFUNG)-RELATED"/>
    <property type="match status" value="1"/>
</dbReference>
<dbReference type="PRINTS" id="PR00465">
    <property type="entry name" value="EP450IV"/>
</dbReference>
<dbReference type="GO" id="GO:0016705">
    <property type="term" value="F:oxidoreductase activity, acting on paired donors, with incorporation or reduction of molecular oxygen"/>
    <property type="evidence" value="ECO:0007669"/>
    <property type="project" value="InterPro"/>
</dbReference>
<protein>
    <submittedName>
        <fullName evidence="9">Prostacyclin synthase</fullName>
    </submittedName>
</protein>
<accession>A0A135USR7</accession>
<dbReference type="Pfam" id="PF00067">
    <property type="entry name" value="p450"/>
    <property type="match status" value="1"/>
</dbReference>
<dbReference type="PROSITE" id="PS00086">
    <property type="entry name" value="CYTOCHROME_P450"/>
    <property type="match status" value="1"/>
</dbReference>
<dbReference type="GO" id="GO:0020037">
    <property type="term" value="F:heme binding"/>
    <property type="evidence" value="ECO:0007669"/>
    <property type="project" value="InterPro"/>
</dbReference>
<dbReference type="PANTHER" id="PTHR47582">
    <property type="entry name" value="P450, PUTATIVE (EUROFUNG)-RELATED"/>
    <property type="match status" value="1"/>
</dbReference>
<dbReference type="Gene3D" id="1.10.630.10">
    <property type="entry name" value="Cytochrome P450"/>
    <property type="match status" value="1"/>
</dbReference>
<evidence type="ECO:0000256" key="7">
    <source>
        <dbReference type="RuleBase" id="RU000461"/>
    </source>
</evidence>
<proteinExistence type="inferred from homology"/>
<keyword evidence="8" id="KW-0812">Transmembrane</keyword>
<dbReference type="EMBL" id="JFFI01001084">
    <property type="protein sequence ID" value="KXH63413.1"/>
    <property type="molecule type" value="Genomic_DNA"/>
</dbReference>
<dbReference type="InterPro" id="IPR017972">
    <property type="entry name" value="Cyt_P450_CS"/>
</dbReference>
<organism evidence="9 10">
    <name type="scientific">Colletotrichum salicis</name>
    <dbReference type="NCBI Taxonomy" id="1209931"/>
    <lineage>
        <taxon>Eukaryota</taxon>
        <taxon>Fungi</taxon>
        <taxon>Dikarya</taxon>
        <taxon>Ascomycota</taxon>
        <taxon>Pezizomycotina</taxon>
        <taxon>Sordariomycetes</taxon>
        <taxon>Hypocreomycetidae</taxon>
        <taxon>Glomerellales</taxon>
        <taxon>Glomerellaceae</taxon>
        <taxon>Colletotrichum</taxon>
        <taxon>Colletotrichum acutatum species complex</taxon>
    </lineage>
</organism>
<dbReference type="InterPro" id="IPR053007">
    <property type="entry name" value="CYP450_monoxygenase_sec-met"/>
</dbReference>
<sequence length="544" mass="59383">MADSSSAATAVATLLERFSSTSYVKLIASAVALVFTILMVIDKFVSAPVDPREPPVVKGLLPIIGHWITVNTSYPGVYEKLAPVEGVTTKNTVLTPNPTTHSKRTKLPICTIPVLGKKMYVINSAPLVQSAMRNKTLEFGARIEEIGRAMGINPEVTHRLVKENAVEEISRVTISALSGENLLKLNLSALDYIGSRFNEVKPGSPEKIDDVFHWARGLIAVATTRALYGEHSPFNNLELVDAIWTYESGMGKMQYGWISKIIAGKALEARKKIVTGLVGYYMRKMDQGPTVSATIRGRAEFWRGFGLSDVMLGAMDSLPAASTVNTAPSMFWLIVNVFANPKYLARVREEVEASAALAIIAGGGKRVATIDVTELGKSCAYVVACYRETLRSENTVTGSRTVTSKDTTITDHETGRQYLLKEGVEVQWSASVMHKKPVWGEDGEAFNPERWLKNTPEIAKGSKESFVPFGGGKHLCPGRNFAFAELLGAVACLAVGFELEGVQVPDHEMPFSTSGLRSPIYGSKSSKATLSRRAGWEDVEWRFK</sequence>
<comment type="cofactor">
    <cofactor evidence="1 6">
        <name>heme</name>
        <dbReference type="ChEBI" id="CHEBI:30413"/>
    </cofactor>
</comment>
<name>A0A135USR7_9PEZI</name>
<evidence type="ECO:0000256" key="4">
    <source>
        <dbReference type="ARBA" id="ARBA00023004"/>
    </source>
</evidence>
<evidence type="ECO:0000256" key="6">
    <source>
        <dbReference type="PIRSR" id="PIRSR602403-1"/>
    </source>
</evidence>
<evidence type="ECO:0000313" key="9">
    <source>
        <dbReference type="EMBL" id="KXH63413.1"/>
    </source>
</evidence>
<evidence type="ECO:0000256" key="8">
    <source>
        <dbReference type="SAM" id="Phobius"/>
    </source>
</evidence>
<reference evidence="9 10" key="1">
    <citation type="submission" date="2014-02" db="EMBL/GenBank/DDBJ databases">
        <title>The genome sequence of Colletotrichum salicis CBS 607.94.</title>
        <authorList>
            <person name="Baroncelli R."/>
            <person name="Thon M.R."/>
        </authorList>
    </citation>
    <scope>NUCLEOTIDE SEQUENCE [LARGE SCALE GENOMIC DNA]</scope>
    <source>
        <strain evidence="9 10">CBS 607.94</strain>
    </source>
</reference>
<dbReference type="OrthoDB" id="1470350at2759"/>
<dbReference type="CDD" id="cd11040">
    <property type="entry name" value="CYP7_CYP8-like"/>
    <property type="match status" value="1"/>
</dbReference>
<dbReference type="InterPro" id="IPR036396">
    <property type="entry name" value="Cyt_P450_sf"/>
</dbReference>
<keyword evidence="7" id="KW-0560">Oxidoreductase</keyword>
<feature type="transmembrane region" description="Helical" evidence="8">
    <location>
        <begin position="23"/>
        <end position="41"/>
    </location>
</feature>
<dbReference type="InterPro" id="IPR002403">
    <property type="entry name" value="Cyt_P450_E_grp-IV"/>
</dbReference>
<dbReference type="AlphaFoldDB" id="A0A135USR7"/>
<evidence type="ECO:0000256" key="1">
    <source>
        <dbReference type="ARBA" id="ARBA00001971"/>
    </source>
</evidence>
<comment type="similarity">
    <text evidence="2 7">Belongs to the cytochrome P450 family.</text>
</comment>
<evidence type="ECO:0000256" key="5">
    <source>
        <dbReference type="ARBA" id="ARBA00023033"/>
    </source>
</evidence>
<dbReference type="Proteomes" id="UP000070121">
    <property type="component" value="Unassembled WGS sequence"/>
</dbReference>
<gene>
    <name evidence="9" type="ORF">CSAL01_09664</name>
</gene>
<keyword evidence="6 7" id="KW-0349">Heme</keyword>
<dbReference type="STRING" id="1209931.A0A135USR7"/>
<dbReference type="InterPro" id="IPR001128">
    <property type="entry name" value="Cyt_P450"/>
</dbReference>
<dbReference type="SUPFAM" id="SSF48264">
    <property type="entry name" value="Cytochrome P450"/>
    <property type="match status" value="1"/>
</dbReference>
<feature type="binding site" description="axial binding residue" evidence="6">
    <location>
        <position position="476"/>
    </location>
    <ligand>
        <name>heme</name>
        <dbReference type="ChEBI" id="CHEBI:30413"/>
    </ligand>
    <ligandPart>
        <name>Fe</name>
        <dbReference type="ChEBI" id="CHEBI:18248"/>
    </ligandPart>
</feature>
<dbReference type="GO" id="GO:0005506">
    <property type="term" value="F:iron ion binding"/>
    <property type="evidence" value="ECO:0007669"/>
    <property type="project" value="InterPro"/>
</dbReference>
<keyword evidence="3 6" id="KW-0479">Metal-binding</keyword>
<keyword evidence="8" id="KW-0472">Membrane</keyword>
<comment type="caution">
    <text evidence="9">The sequence shown here is derived from an EMBL/GenBank/DDBJ whole genome shotgun (WGS) entry which is preliminary data.</text>
</comment>
<keyword evidence="10" id="KW-1185">Reference proteome</keyword>
<evidence type="ECO:0000256" key="2">
    <source>
        <dbReference type="ARBA" id="ARBA00010617"/>
    </source>
</evidence>
<keyword evidence="8" id="KW-1133">Transmembrane helix</keyword>
<evidence type="ECO:0000256" key="3">
    <source>
        <dbReference type="ARBA" id="ARBA00022723"/>
    </source>
</evidence>